<sequence length="1285" mass="136763">MYFDSRAYQARKQPSYREHGTSPTSAASAGNGQMDGQATSPDTELDRFLLERERAGDKSFAMLSERQSFEPDPEVASHLSTGSLDPAVTGSAAEVRQQSGRSDQEGRSAGIDLESCFADCWRRIISACEWVLGVSAGEVDFVPNTGGNSASEPGWESYTTTTSTVGRQNVATLGVMRSPGDELALVEPGLGRDAAGDIGLVTTNTGLGRDTAGDIELATANSGLGRGVAGDIELSATNTEFGRGFTSLAGTWSDSKSGLERGVAADAGLGRALTHVPGGDPRLASDFGLARALTSVAGSELLLSDPKTDAEVDRSPVVVAAVEVVSANTAIAGMTGRSLSMLGSLFNKLPLQPFRNVVLDDSGQLGDKQAQHQDGQMQQHAHVTKQPHSTSTFPRAPAEHAAAYEGKENIHGLDDNKFPEAHLSELYGEPPFHDVIGHTNHAETPFHDVIGHTKHAETPFHEVIGRTKQTELPFHGAIGHIKHQVNGAELSFQDVVGLPHFNPTGSEVEVFNTEQGMTASTTIEMDNLRFALDHTDADYSFRSWLADVVLWAGATDLEAERHGPAVAMQVHGAAREVVREIPAELLRNGRVNAQGQVETGLMVLMRTLAERYSPLEVESSTRSIAELINLRRIHGESMDSYLTRFDVLRNRAQNRGNMQMGIPGLAWMLLNGLRATPDVWDRALMPFNGNLPQDNAQLAMLIERLRRQGHLHEQHGIAQLGREAAMRQGAMGGNATFFFPTFQDNVNNGGGTGREDTTGGFAHYPVGEAGYDGGADATSCPMCGQYYGGEDSSETSSDDGHDSYFGESAAGNMDPNELGNVLHNDYHMSKKRWRRFQNKAPKRRRRFGKGNFGKGPAFASFLPARAFAGGKGKGGGGKSRRNPTDASGRVLRCHSCGSEEHLIKNCPNNRGAAHMATSSSTAAHLAMGSGGGAAPGGYAAMSSWHTRATDLDDLVQMLPKRSRHGDGGTSSDGRVEQLLPGASEPKHPPPTWAPTFPSSSAPPTWTATTAAPTMISGFTTVPASAPPRAVSVQSGTDQYSDVGSSASQTQADRRSAVERNVLGLSQLLHGGGRGAGGGFHFPWWHSDNPVDMVYHAKTRLKGGKAALLVDPGAHGNLVGSDTMAQLVAQAATFGHSSRRRRLPKQMSVEGVGKQAQVAQNEEEVAIGFRDDNGKLHLGKFSAPVIEGSALPPLWGRQSLAVQKAVLDLGNNRLVLPGPGGIDMRLSPGSMSLPLTLSESGHLLLEVHHFDGKQGGRSSEDVHTFSASKKTEGKTKLDGKGAQASN</sequence>
<keyword evidence="5" id="KW-1185">Reference proteome</keyword>
<evidence type="ECO:0000313" key="5">
    <source>
        <dbReference type="Proteomes" id="UP000649617"/>
    </source>
</evidence>
<dbReference type="Proteomes" id="UP000649617">
    <property type="component" value="Unassembled WGS sequence"/>
</dbReference>
<feature type="compositionally biased region" description="Low complexity" evidence="2">
    <location>
        <begin position="372"/>
        <end position="381"/>
    </location>
</feature>
<feature type="compositionally biased region" description="Polar residues" evidence="2">
    <location>
        <begin position="21"/>
        <end position="42"/>
    </location>
</feature>
<proteinExistence type="predicted"/>
<evidence type="ECO:0000259" key="3">
    <source>
        <dbReference type="PROSITE" id="PS50158"/>
    </source>
</evidence>
<keyword evidence="1" id="KW-0863">Zinc-finger</keyword>
<evidence type="ECO:0000256" key="1">
    <source>
        <dbReference type="PROSITE-ProRule" id="PRU00047"/>
    </source>
</evidence>
<evidence type="ECO:0000313" key="4">
    <source>
        <dbReference type="EMBL" id="CAE7631388.1"/>
    </source>
</evidence>
<feature type="region of interest" description="Disordered" evidence="2">
    <location>
        <begin position="869"/>
        <end position="888"/>
    </location>
</feature>
<feature type="region of interest" description="Disordered" evidence="2">
    <location>
        <begin position="60"/>
        <end position="108"/>
    </location>
</feature>
<accession>A0A812VC59</accession>
<feature type="domain" description="CCHC-type" evidence="3">
    <location>
        <begin position="892"/>
        <end position="908"/>
    </location>
</feature>
<feature type="region of interest" description="Disordered" evidence="2">
    <location>
        <begin position="1026"/>
        <end position="1054"/>
    </location>
</feature>
<feature type="region of interest" description="Disordered" evidence="2">
    <location>
        <begin position="1251"/>
        <end position="1285"/>
    </location>
</feature>
<feature type="region of interest" description="Disordered" evidence="2">
    <location>
        <begin position="1"/>
        <end position="48"/>
    </location>
</feature>
<dbReference type="PROSITE" id="PS50158">
    <property type="entry name" value="ZF_CCHC"/>
    <property type="match status" value="1"/>
</dbReference>
<dbReference type="InterPro" id="IPR001878">
    <property type="entry name" value="Znf_CCHC"/>
</dbReference>
<comment type="caution">
    <text evidence="4">The sequence shown here is derived from an EMBL/GenBank/DDBJ whole genome shotgun (WGS) entry which is preliminary data.</text>
</comment>
<feature type="region of interest" description="Disordered" evidence="2">
    <location>
        <begin position="960"/>
        <end position="1004"/>
    </location>
</feature>
<keyword evidence="1" id="KW-0862">Zinc</keyword>
<feature type="compositionally biased region" description="Polar residues" evidence="2">
    <location>
        <begin position="1031"/>
        <end position="1050"/>
    </location>
</feature>
<name>A0A812VC59_SYMPI</name>
<protein>
    <recommendedName>
        <fullName evidence="3">CCHC-type domain-containing protein</fullName>
    </recommendedName>
</protein>
<reference evidence="4" key="1">
    <citation type="submission" date="2021-02" db="EMBL/GenBank/DDBJ databases">
        <authorList>
            <person name="Dougan E. K."/>
            <person name="Rhodes N."/>
            <person name="Thang M."/>
            <person name="Chan C."/>
        </authorList>
    </citation>
    <scope>NUCLEOTIDE SEQUENCE</scope>
</reference>
<dbReference type="GO" id="GO:0008270">
    <property type="term" value="F:zinc ion binding"/>
    <property type="evidence" value="ECO:0007669"/>
    <property type="project" value="UniProtKB-KW"/>
</dbReference>
<keyword evidence="1" id="KW-0479">Metal-binding</keyword>
<feature type="compositionally biased region" description="Basic and acidic residues" evidence="2">
    <location>
        <begin position="1251"/>
        <end position="1278"/>
    </location>
</feature>
<dbReference type="GO" id="GO:0003676">
    <property type="term" value="F:nucleic acid binding"/>
    <property type="evidence" value="ECO:0007669"/>
    <property type="project" value="InterPro"/>
</dbReference>
<organism evidence="4 5">
    <name type="scientific">Symbiodinium pilosum</name>
    <name type="common">Dinoflagellate</name>
    <dbReference type="NCBI Taxonomy" id="2952"/>
    <lineage>
        <taxon>Eukaryota</taxon>
        <taxon>Sar</taxon>
        <taxon>Alveolata</taxon>
        <taxon>Dinophyceae</taxon>
        <taxon>Suessiales</taxon>
        <taxon>Symbiodiniaceae</taxon>
        <taxon>Symbiodinium</taxon>
    </lineage>
</organism>
<feature type="region of interest" description="Disordered" evidence="2">
    <location>
        <begin position="789"/>
        <end position="812"/>
    </location>
</feature>
<dbReference type="EMBL" id="CAJNIZ010042671">
    <property type="protein sequence ID" value="CAE7631388.1"/>
    <property type="molecule type" value="Genomic_DNA"/>
</dbReference>
<feature type="compositionally biased region" description="Low complexity" evidence="2">
    <location>
        <begin position="993"/>
        <end position="1004"/>
    </location>
</feature>
<dbReference type="OrthoDB" id="423170at2759"/>
<feature type="region of interest" description="Disordered" evidence="2">
    <location>
        <begin position="364"/>
        <end position="394"/>
    </location>
</feature>
<gene>
    <name evidence="4" type="ORF">SPIL2461_LOCUS16566</name>
</gene>
<evidence type="ECO:0000256" key="2">
    <source>
        <dbReference type="SAM" id="MobiDB-lite"/>
    </source>
</evidence>